<dbReference type="Gene3D" id="3.90.230.10">
    <property type="entry name" value="Creatinase/methionine aminopeptidase superfamily"/>
    <property type="match status" value="1"/>
</dbReference>
<evidence type="ECO:0000313" key="2">
    <source>
        <dbReference type="EMBL" id="QUI22178.1"/>
    </source>
</evidence>
<evidence type="ECO:0000259" key="1">
    <source>
        <dbReference type="Pfam" id="PF00557"/>
    </source>
</evidence>
<protein>
    <submittedName>
        <fullName evidence="2">Aminopeptidase P family protein</fullName>
    </submittedName>
</protein>
<dbReference type="Proteomes" id="UP000683246">
    <property type="component" value="Chromosome"/>
</dbReference>
<evidence type="ECO:0000313" key="3">
    <source>
        <dbReference type="Proteomes" id="UP000683246"/>
    </source>
</evidence>
<dbReference type="Pfam" id="PF00557">
    <property type="entry name" value="Peptidase_M24"/>
    <property type="match status" value="1"/>
</dbReference>
<dbReference type="GO" id="GO:0004177">
    <property type="term" value="F:aminopeptidase activity"/>
    <property type="evidence" value="ECO:0007669"/>
    <property type="project" value="UniProtKB-KW"/>
</dbReference>
<reference evidence="2" key="1">
    <citation type="submission" date="2020-07" db="EMBL/GenBank/DDBJ databases">
        <title>Vallitalea pronyensis genome.</title>
        <authorList>
            <person name="Postec A."/>
        </authorList>
    </citation>
    <scope>NUCLEOTIDE SEQUENCE</scope>
    <source>
        <strain evidence="2">FatNI3</strain>
    </source>
</reference>
<sequence>MHKERVKIIHDYLEEHNLSALVLYRPEALVMSMGYHPHMGLGMAVFYRNHGPILYVSEYEPLDRILDEQPDIKKINFQMGTDAMGAFMNTIKADFNQYGNHTLPVGLVKDASQVSITGTVAEGLPFTNEWLEGLESLSKAGYVDISHSIQQIFAYKTKRDIEHIKKVFEVTQKGIDAFYGQLKAGQTEISIKACIEYAITLEGNRDDVFMASGFAQVQAGQHTTMSGRYNMATGNVLQEGDFVLLELAVCVNGYWCDITRTGYVGTPTQQAEAMYQIIKKAQMQAIAKLRAGVACSEIYDEAMNVIKEAGYEANFTHALGHGVGFRYHDYTPVIGPDNHQVLKEGMVITIEPGIYGDAIGGGIRIEDNVVILKDGCNILSGPLRSGLKGLDEEAVHE</sequence>
<name>A0A8J8MJ31_9FIRM</name>
<dbReference type="KEGG" id="vpy:HZI73_07640"/>
<dbReference type="RefSeq" id="WP_212697658.1">
    <property type="nucleotide sequence ID" value="NZ_CP058649.1"/>
</dbReference>
<dbReference type="InterPro" id="IPR050659">
    <property type="entry name" value="Peptidase_M24B"/>
</dbReference>
<gene>
    <name evidence="2" type="ORF">HZI73_07640</name>
</gene>
<dbReference type="InterPro" id="IPR036005">
    <property type="entry name" value="Creatinase/aminopeptidase-like"/>
</dbReference>
<accession>A0A8J8MJ31</accession>
<dbReference type="EMBL" id="CP058649">
    <property type="protein sequence ID" value="QUI22178.1"/>
    <property type="molecule type" value="Genomic_DNA"/>
</dbReference>
<keyword evidence="2" id="KW-0031">Aminopeptidase</keyword>
<organism evidence="2 3">
    <name type="scientific">Vallitalea pronyensis</name>
    <dbReference type="NCBI Taxonomy" id="1348613"/>
    <lineage>
        <taxon>Bacteria</taxon>
        <taxon>Bacillati</taxon>
        <taxon>Bacillota</taxon>
        <taxon>Clostridia</taxon>
        <taxon>Lachnospirales</taxon>
        <taxon>Vallitaleaceae</taxon>
        <taxon>Vallitalea</taxon>
    </lineage>
</organism>
<keyword evidence="2" id="KW-0378">Hydrolase</keyword>
<keyword evidence="2" id="KW-0645">Protease</keyword>
<dbReference type="AlphaFoldDB" id="A0A8J8MJ31"/>
<keyword evidence="3" id="KW-1185">Reference proteome</keyword>
<proteinExistence type="predicted"/>
<dbReference type="SUPFAM" id="SSF55920">
    <property type="entry name" value="Creatinase/aminopeptidase"/>
    <property type="match status" value="1"/>
</dbReference>
<feature type="domain" description="Peptidase M24" evidence="1">
    <location>
        <begin position="162"/>
        <end position="371"/>
    </location>
</feature>
<dbReference type="PANTHER" id="PTHR46112:SF2">
    <property type="entry name" value="XAA-PRO AMINOPEPTIDASE P-RELATED"/>
    <property type="match status" value="1"/>
</dbReference>
<dbReference type="InterPro" id="IPR000994">
    <property type="entry name" value="Pept_M24"/>
</dbReference>
<dbReference type="PANTHER" id="PTHR46112">
    <property type="entry name" value="AMINOPEPTIDASE"/>
    <property type="match status" value="1"/>
</dbReference>